<dbReference type="Proteomes" id="UP001191019">
    <property type="component" value="Unassembled WGS sequence"/>
</dbReference>
<dbReference type="GO" id="GO:0004751">
    <property type="term" value="F:ribose-5-phosphate isomerase activity"/>
    <property type="evidence" value="ECO:0007669"/>
    <property type="project" value="UniProtKB-EC"/>
</dbReference>
<dbReference type="EMBL" id="PRLM01000006">
    <property type="protein sequence ID" value="RYC74509.1"/>
    <property type="molecule type" value="Genomic_DNA"/>
</dbReference>
<dbReference type="SUPFAM" id="SSF89623">
    <property type="entry name" value="Ribose/Galactose isomerase RpiB/AlsB"/>
    <property type="match status" value="1"/>
</dbReference>
<evidence type="ECO:0000313" key="2">
    <source>
        <dbReference type="EMBL" id="RYC74509.1"/>
    </source>
</evidence>
<accession>A0ABY0FNI7</accession>
<dbReference type="NCBIfam" id="TIGR00689">
    <property type="entry name" value="rpiB_lacA_lacB"/>
    <property type="match status" value="1"/>
</dbReference>
<gene>
    <name evidence="2" type="primary">rpiB</name>
    <name evidence="2" type="ORF">G3RUM_00665</name>
</gene>
<organism evidence="2 3">
    <name type="scientific">Candidatus Nanosyncoccus alces</name>
    <dbReference type="NCBI Taxonomy" id="2171997"/>
    <lineage>
        <taxon>Bacteria</taxon>
        <taxon>Candidatus Saccharimonadota</taxon>
        <taxon>Candidatus Nanosyncoccalia</taxon>
        <taxon>Candidatus Nanosyncoccales</taxon>
        <taxon>Candidatus Nanosyncoccaceae</taxon>
        <taxon>Candidatus Nanosyncoccus</taxon>
    </lineage>
</organism>
<reference evidence="2 3" key="2">
    <citation type="journal article" date="2020" name="Cell Rep.">
        <title>Acquisition and Adaptation of Ultra-small Parasitic Reduced Genome Bacteria to Mammalian Hosts.</title>
        <authorList>
            <person name="McLean J.S."/>
            <person name="Bor B."/>
            <person name="Kerns K.A."/>
            <person name="Liu Q."/>
            <person name="To T.T."/>
            <person name="Solden L."/>
            <person name="Hendrickson E.L."/>
            <person name="Wrighton K."/>
            <person name="Shi W."/>
            <person name="He X."/>
        </authorList>
    </citation>
    <scope>NUCLEOTIDE SEQUENCE [LARGE SCALE GENOMIC DNA]</scope>
    <source>
        <strain evidence="2 3">TM7_G3_2_Rum_HOT_351B</strain>
    </source>
</reference>
<evidence type="ECO:0000313" key="3">
    <source>
        <dbReference type="Proteomes" id="UP001191019"/>
    </source>
</evidence>
<proteinExistence type="inferred from homology"/>
<protein>
    <submittedName>
        <fullName evidence="2">Ribose-5-phosphate isomerase B</fullName>
        <ecNumber evidence="2">5.3.1.6</ecNumber>
    </submittedName>
</protein>
<dbReference type="PIRSF" id="PIRSF005384">
    <property type="entry name" value="RpiB_LacA_B"/>
    <property type="match status" value="1"/>
</dbReference>
<dbReference type="NCBIfam" id="NF004051">
    <property type="entry name" value="PRK05571.1"/>
    <property type="match status" value="1"/>
</dbReference>
<dbReference type="Gene3D" id="3.40.1400.10">
    <property type="entry name" value="Sugar-phosphate isomerase, RpiB/LacA/LacB"/>
    <property type="match status" value="1"/>
</dbReference>
<evidence type="ECO:0000256" key="1">
    <source>
        <dbReference type="ARBA" id="ARBA00008754"/>
    </source>
</evidence>
<comment type="caution">
    <text evidence="2">The sequence shown here is derived from an EMBL/GenBank/DDBJ whole genome shotgun (WGS) entry which is preliminary data.</text>
</comment>
<dbReference type="InterPro" id="IPR036569">
    <property type="entry name" value="RpiB_LacA_LacB_sf"/>
</dbReference>
<reference evidence="2 3" key="1">
    <citation type="journal article" date="2018" name="bioRxiv">
        <title>Evidence of independent acquisition and adaption of ultra-small bacteria to human hosts across the highly diverse yet reduced genomes of the phylum Saccharibacteria.</title>
        <authorList>
            <person name="McLean J.S."/>
            <person name="Bor B."/>
            <person name="To T.T."/>
            <person name="Liu Q."/>
            <person name="Kearns K.A."/>
            <person name="Solden L.M."/>
            <person name="Wrighton K.C."/>
            <person name="He X."/>
            <person name="Shi W."/>
        </authorList>
    </citation>
    <scope>NUCLEOTIDE SEQUENCE [LARGE SCALE GENOMIC DNA]</scope>
    <source>
        <strain evidence="2 3">TM7_G3_2_Rum_HOT_351B</strain>
    </source>
</reference>
<sequence length="149" mass="16638">MKVFVGADYRGLKLKDSLAKFLVEQGCEVVDKGAYEYVEGDDFNDAAIAVAKEVRENPNTLGVLVCDSAHGVTIQANRFKGVRAAHCENTESARLAREHDDANVLCLSAHFVDDEKANKIASTFIETGFENLERRVRRINRLDERGDYD</sequence>
<keyword evidence="2" id="KW-0413">Isomerase</keyword>
<dbReference type="Pfam" id="PF02502">
    <property type="entry name" value="LacAB_rpiB"/>
    <property type="match status" value="1"/>
</dbReference>
<keyword evidence="3" id="KW-1185">Reference proteome</keyword>
<dbReference type="PANTHER" id="PTHR30345:SF0">
    <property type="entry name" value="DNA DAMAGE-REPAIR_TOLERATION PROTEIN DRT102"/>
    <property type="match status" value="1"/>
</dbReference>
<dbReference type="InterPro" id="IPR003500">
    <property type="entry name" value="RpiB_LacA_LacB"/>
</dbReference>
<comment type="similarity">
    <text evidence="1">Belongs to the LacAB/RpiB family.</text>
</comment>
<name>A0ABY0FNI7_9BACT</name>
<dbReference type="PANTHER" id="PTHR30345">
    <property type="entry name" value="RIBOSE-5-PHOSPHATE ISOMERASE B"/>
    <property type="match status" value="1"/>
</dbReference>
<dbReference type="EC" id="5.3.1.6" evidence="2"/>
<dbReference type="RefSeq" id="WP_129735351.1">
    <property type="nucleotide sequence ID" value="NZ_PRLM01000006.1"/>
</dbReference>